<protein>
    <submittedName>
        <fullName evidence="1">Uncharacterized protein</fullName>
    </submittedName>
</protein>
<dbReference type="Proteomes" id="UP000077589">
    <property type="component" value="Unassembled WGS sequence"/>
</dbReference>
<sequence>MTIDRLKNGGIKGAHNRDAFLAELNRRGGRVESETPTAAHGISQIKYEVPRVDRTGKLLIIKLWIIQKLFMIRKFSQPGKCWKWHKKLQHKDIRRIVWQEE</sequence>
<proteinExistence type="predicted"/>
<organism evidence="1 2">
    <name type="scientific">Eikenella corrodens</name>
    <dbReference type="NCBI Taxonomy" id="539"/>
    <lineage>
        <taxon>Bacteria</taxon>
        <taxon>Pseudomonadati</taxon>
        <taxon>Pseudomonadota</taxon>
        <taxon>Betaproteobacteria</taxon>
        <taxon>Neisseriales</taxon>
        <taxon>Neisseriaceae</taxon>
        <taxon>Eikenella</taxon>
    </lineage>
</organism>
<reference evidence="2" key="1">
    <citation type="submission" date="2016-05" db="EMBL/GenBank/DDBJ databases">
        <title>Draft genome of Corynebacterium afermentans subsp. afermentans LCDC 88199T.</title>
        <authorList>
            <person name="Bernier A.-M."/>
            <person name="Bernard K."/>
        </authorList>
    </citation>
    <scope>NUCLEOTIDE SEQUENCE [LARGE SCALE GENOMIC DNA]</scope>
    <source>
        <strain evidence="2">NML04-0072</strain>
    </source>
</reference>
<name>A0A1A9RQN4_EIKCO</name>
<dbReference type="AlphaFoldDB" id="A0A1A9RQN4"/>
<evidence type="ECO:0000313" key="1">
    <source>
        <dbReference type="EMBL" id="OAM21946.1"/>
    </source>
</evidence>
<comment type="caution">
    <text evidence="1">The sequence shown here is derived from an EMBL/GenBank/DDBJ whole genome shotgun (WGS) entry which is preliminary data.</text>
</comment>
<dbReference type="RefSeq" id="WP_053093147.1">
    <property type="nucleotide sequence ID" value="NZ_LXSJ01000013.1"/>
</dbReference>
<gene>
    <name evidence="1" type="ORF">A7P90_02260</name>
</gene>
<evidence type="ECO:0000313" key="2">
    <source>
        <dbReference type="Proteomes" id="UP000077589"/>
    </source>
</evidence>
<dbReference type="EMBL" id="LXSG01000014">
    <property type="protein sequence ID" value="OAM21946.1"/>
    <property type="molecule type" value="Genomic_DNA"/>
</dbReference>
<accession>A0A1A9RQN4</accession>